<feature type="transmembrane region" description="Helical" evidence="6">
    <location>
        <begin position="235"/>
        <end position="257"/>
    </location>
</feature>
<feature type="transmembrane region" description="Helical" evidence="6">
    <location>
        <begin position="528"/>
        <end position="550"/>
    </location>
</feature>
<keyword evidence="8" id="KW-1185">Reference proteome</keyword>
<dbReference type="EMBL" id="NHOC01000002">
    <property type="protein sequence ID" value="OUM21626.1"/>
    <property type="molecule type" value="Genomic_DNA"/>
</dbReference>
<accession>A0A252F798</accession>
<organism evidence="7 8">
    <name type="scientific">Butyricicoccus porcorum</name>
    <dbReference type="NCBI Taxonomy" id="1945634"/>
    <lineage>
        <taxon>Bacteria</taxon>
        <taxon>Bacillati</taxon>
        <taxon>Bacillota</taxon>
        <taxon>Clostridia</taxon>
        <taxon>Eubacteriales</taxon>
        <taxon>Butyricicoccaceae</taxon>
        <taxon>Butyricicoccus</taxon>
    </lineage>
</organism>
<dbReference type="InterPro" id="IPR004814">
    <property type="entry name" value="Oligopep_transpt"/>
</dbReference>
<sequence>MEEKKFQPYIPADKVMPEFTVVSVVLGALLAILFGGANAYLGLRVGMTVSASIPAAVISMGIIRMVLKRDSILENNMVQTIGSAGESVAAGAIFTLPALFMWADEGLCDVPSLLEIGLIALCGGVLGVLFMVPLRSALIVKEHGVLAYPEGQACAEVLIAGEEGGSKASTVFAGLGIAAVYKFVADGLKLFPSEVAYEIPAYKGAGIGMDVLPALAGVGYICGVKVSSYLFAGGVTAWFVIMPLIALFGGDAVLFPADVSVNELLATGGVDAMWSKFVRYIGAGAVLAGGIMSLISSLPLIVRTFKDAIGDYGKKGAGNSTLRTDQDLSMKVLLVGVLGIAVGLWLVPTIPLNLFSALIVIIFGFFFATVSSRMVGLIGSSNNPVSGMAIATLLISTLLLKATGNGGTDGMIAAITIGGIICVIAAIAGDTSQDLKTGFLVGSTPKKQQMGELIGCVVSAIAIGGIMYLLSAAWSYGSNELPAPQAMLMKMVVEGVMGGNLPWTLVLTGVFIAIVVRVLGIPVLPFAIGLYLPIYLSTPIMAGGLLRWYLEKRKYASEKAKNDCVQSGVLYTSGLIAGEGLVGILLAVLAIWKVGDKSVGKIIDLSARGISIGRIGGLVVFAVLLFTIYLFAKKGEKSSKSE</sequence>
<feature type="transmembrane region" description="Helical" evidence="6">
    <location>
        <begin position="112"/>
        <end position="132"/>
    </location>
</feature>
<feature type="transmembrane region" description="Helical" evidence="6">
    <location>
        <begin position="21"/>
        <end position="41"/>
    </location>
</feature>
<dbReference type="NCBIfam" id="TIGR00733">
    <property type="entry name" value="OPT family oligopeptide transporter"/>
    <property type="match status" value="1"/>
</dbReference>
<evidence type="ECO:0000256" key="4">
    <source>
        <dbReference type="ARBA" id="ARBA00022989"/>
    </source>
</evidence>
<dbReference type="AlphaFoldDB" id="A0A252F798"/>
<evidence type="ECO:0000256" key="6">
    <source>
        <dbReference type="SAM" id="Phobius"/>
    </source>
</evidence>
<dbReference type="OrthoDB" id="9809340at2"/>
<dbReference type="GO" id="GO:0016020">
    <property type="term" value="C:membrane"/>
    <property type="evidence" value="ECO:0007669"/>
    <property type="project" value="UniProtKB-SubCell"/>
</dbReference>
<evidence type="ECO:0000256" key="1">
    <source>
        <dbReference type="ARBA" id="ARBA00004141"/>
    </source>
</evidence>
<feature type="transmembrane region" description="Helical" evidence="6">
    <location>
        <begin position="570"/>
        <end position="592"/>
    </location>
</feature>
<dbReference type="GO" id="GO:0035673">
    <property type="term" value="F:oligopeptide transmembrane transporter activity"/>
    <property type="evidence" value="ECO:0007669"/>
    <property type="project" value="InterPro"/>
</dbReference>
<feature type="transmembrane region" description="Helical" evidence="6">
    <location>
        <begin position="47"/>
        <end position="67"/>
    </location>
</feature>
<name>A0A252F798_9FIRM</name>
<feature type="transmembrane region" description="Helical" evidence="6">
    <location>
        <begin position="328"/>
        <end position="348"/>
    </location>
</feature>
<proteinExistence type="predicted"/>
<dbReference type="InterPro" id="IPR045035">
    <property type="entry name" value="YSL-like"/>
</dbReference>
<keyword evidence="4 6" id="KW-1133">Transmembrane helix</keyword>
<feature type="transmembrane region" description="Helical" evidence="6">
    <location>
        <begin position="410"/>
        <end position="429"/>
    </location>
</feature>
<gene>
    <name evidence="7" type="ORF">CBW42_03430</name>
</gene>
<evidence type="ECO:0000313" key="8">
    <source>
        <dbReference type="Proteomes" id="UP000194903"/>
    </source>
</evidence>
<evidence type="ECO:0000256" key="2">
    <source>
        <dbReference type="ARBA" id="ARBA00022448"/>
    </source>
</evidence>
<dbReference type="Proteomes" id="UP000194903">
    <property type="component" value="Unassembled WGS sequence"/>
</dbReference>
<keyword evidence="5 6" id="KW-0472">Membrane</keyword>
<evidence type="ECO:0000256" key="5">
    <source>
        <dbReference type="ARBA" id="ARBA00023136"/>
    </source>
</evidence>
<dbReference type="RefSeq" id="WP_087017758.1">
    <property type="nucleotide sequence ID" value="NZ_NHOC01000002.1"/>
</dbReference>
<feature type="transmembrane region" description="Helical" evidence="6">
    <location>
        <begin position="612"/>
        <end position="632"/>
    </location>
</feature>
<feature type="transmembrane region" description="Helical" evidence="6">
    <location>
        <begin position="450"/>
        <end position="476"/>
    </location>
</feature>
<feature type="transmembrane region" description="Helical" evidence="6">
    <location>
        <begin position="277"/>
        <end position="302"/>
    </location>
</feature>
<protein>
    <submittedName>
        <fullName evidence="7">Oligopeptide transporter, OPT family</fullName>
    </submittedName>
</protein>
<dbReference type="PANTHER" id="PTHR31645">
    <property type="entry name" value="OLIGOPEPTIDE TRANSPORTER YGL114W-RELATED"/>
    <property type="match status" value="1"/>
</dbReference>
<reference evidence="7 8" key="1">
    <citation type="submission" date="2017-05" db="EMBL/GenBank/DDBJ databases">
        <title>Butyricicoccus porcorum sp. nov. a butyrate-producing bacterium from the swine intestinal tract.</title>
        <authorList>
            <person name="Trachsel J."/>
            <person name="Humphrey S."/>
            <person name="Allen H.K."/>
        </authorList>
    </citation>
    <scope>NUCLEOTIDE SEQUENCE [LARGE SCALE GENOMIC DNA]</scope>
    <source>
        <strain evidence="7">BB10</strain>
    </source>
</reference>
<dbReference type="InterPro" id="IPR004813">
    <property type="entry name" value="OPT"/>
</dbReference>
<evidence type="ECO:0000256" key="3">
    <source>
        <dbReference type="ARBA" id="ARBA00022692"/>
    </source>
</evidence>
<feature type="transmembrane region" description="Helical" evidence="6">
    <location>
        <begin position="496"/>
        <end position="516"/>
    </location>
</feature>
<keyword evidence="3 6" id="KW-0812">Transmembrane</keyword>
<comment type="caution">
    <text evidence="7">The sequence shown here is derived from an EMBL/GenBank/DDBJ whole genome shotgun (WGS) entry which is preliminary data.</text>
</comment>
<dbReference type="NCBIfam" id="TIGR00728">
    <property type="entry name" value="OPT_sfam"/>
    <property type="match status" value="1"/>
</dbReference>
<feature type="transmembrane region" description="Helical" evidence="6">
    <location>
        <begin position="354"/>
        <end position="372"/>
    </location>
</feature>
<keyword evidence="2" id="KW-0813">Transport</keyword>
<dbReference type="PANTHER" id="PTHR31645:SF0">
    <property type="entry name" value="OLIGOPEPTIDE TRANSPORTER YGL114W-RELATED"/>
    <property type="match status" value="1"/>
</dbReference>
<feature type="transmembrane region" description="Helical" evidence="6">
    <location>
        <begin position="79"/>
        <end position="100"/>
    </location>
</feature>
<evidence type="ECO:0000313" key="7">
    <source>
        <dbReference type="EMBL" id="OUM21626.1"/>
    </source>
</evidence>
<feature type="transmembrane region" description="Helical" evidence="6">
    <location>
        <begin position="384"/>
        <end position="404"/>
    </location>
</feature>
<dbReference type="Pfam" id="PF03169">
    <property type="entry name" value="OPT"/>
    <property type="match status" value="1"/>
</dbReference>
<comment type="subcellular location">
    <subcellularLocation>
        <location evidence="1">Membrane</location>
        <topology evidence="1">Multi-pass membrane protein</topology>
    </subcellularLocation>
</comment>